<dbReference type="EMBL" id="CP117411">
    <property type="protein sequence ID" value="WCT72885.1"/>
    <property type="molecule type" value="Genomic_DNA"/>
</dbReference>
<dbReference type="RefSeq" id="WP_273686859.1">
    <property type="nucleotide sequence ID" value="NZ_CP117411.1"/>
</dbReference>
<dbReference type="Proteomes" id="UP001220395">
    <property type="component" value="Chromosome"/>
</dbReference>
<proteinExistence type="predicted"/>
<protein>
    <recommendedName>
        <fullName evidence="3">GspL periplasmic domain-containing protein</fullName>
    </recommendedName>
</protein>
<evidence type="ECO:0008006" key="3">
    <source>
        <dbReference type="Google" id="ProtNLM"/>
    </source>
</evidence>
<organism evidence="1 2">
    <name type="scientific">Sphingomonas naphthae</name>
    <dbReference type="NCBI Taxonomy" id="1813468"/>
    <lineage>
        <taxon>Bacteria</taxon>
        <taxon>Pseudomonadati</taxon>
        <taxon>Pseudomonadota</taxon>
        <taxon>Alphaproteobacteria</taxon>
        <taxon>Sphingomonadales</taxon>
        <taxon>Sphingomonadaceae</taxon>
        <taxon>Sphingomonas</taxon>
    </lineage>
</organism>
<reference evidence="1 2" key="1">
    <citation type="submission" date="2023-02" db="EMBL/GenBank/DDBJ databases">
        <title>Genome sequence of Sphingomonas naphthae.</title>
        <authorList>
            <person name="Kim S."/>
            <person name="Heo J."/>
            <person name="Kwon S.-W."/>
        </authorList>
    </citation>
    <scope>NUCLEOTIDE SEQUENCE [LARGE SCALE GENOMIC DNA]</scope>
    <source>
        <strain evidence="1 2">KACC 18716</strain>
    </source>
</reference>
<evidence type="ECO:0000313" key="2">
    <source>
        <dbReference type="Proteomes" id="UP001220395"/>
    </source>
</evidence>
<accession>A0ABY7TIX5</accession>
<keyword evidence="2" id="KW-1185">Reference proteome</keyword>
<gene>
    <name evidence="1" type="ORF">PQ455_14755</name>
</gene>
<name>A0ABY7TIX5_9SPHN</name>
<sequence>MTRRAPSLVSQIARRLRRPLRLRLPAAPDRAGPLIVLAAIPLVSALAVEGQAQLGRWRNASLERTLAPKLAAHAAVARAAAVQEAALPLLTRPTIGAVAEHLAAVLPGTARVHLMAVDAKGRLRLEIDCPDPEALRAALAGDPLFETLRMTGQGVAASEGVRVILASPEP</sequence>
<evidence type="ECO:0000313" key="1">
    <source>
        <dbReference type="EMBL" id="WCT72885.1"/>
    </source>
</evidence>